<dbReference type="VEuPathDB" id="FungiDB:BO71DRAFT_398482"/>
<feature type="signal peptide" evidence="1">
    <location>
        <begin position="1"/>
        <end position="20"/>
    </location>
</feature>
<organism evidence="2 3">
    <name type="scientific">Aspergillus ellipticus CBS 707.79</name>
    <dbReference type="NCBI Taxonomy" id="1448320"/>
    <lineage>
        <taxon>Eukaryota</taxon>
        <taxon>Fungi</taxon>
        <taxon>Dikarya</taxon>
        <taxon>Ascomycota</taxon>
        <taxon>Pezizomycotina</taxon>
        <taxon>Eurotiomycetes</taxon>
        <taxon>Eurotiomycetidae</taxon>
        <taxon>Eurotiales</taxon>
        <taxon>Aspergillaceae</taxon>
        <taxon>Aspergillus</taxon>
        <taxon>Aspergillus subgen. Circumdati</taxon>
    </lineage>
</organism>
<name>A0A319DBX2_9EURO</name>
<accession>A0A319DBX2</accession>
<dbReference type="AlphaFoldDB" id="A0A319DBX2"/>
<evidence type="ECO:0000313" key="3">
    <source>
        <dbReference type="Proteomes" id="UP000247810"/>
    </source>
</evidence>
<gene>
    <name evidence="2" type="ORF">BO71DRAFT_398482</name>
</gene>
<sequence length="110" mass="11129">MFSTTTLTTLFLATASLVSATPLAARSDYVHITTWSGNNCEGSSANPTLSGSGNSCFQNLPGASFNAASGNSNCKVTTWSGTNCEGSSAVFQGTVEGCIGIPFASVSIDC</sequence>
<dbReference type="Proteomes" id="UP000247810">
    <property type="component" value="Unassembled WGS sequence"/>
</dbReference>
<proteinExistence type="predicted"/>
<dbReference type="OrthoDB" id="4817121at2759"/>
<evidence type="ECO:0000256" key="1">
    <source>
        <dbReference type="SAM" id="SignalP"/>
    </source>
</evidence>
<dbReference type="EMBL" id="KZ825863">
    <property type="protein sequence ID" value="PYH94890.1"/>
    <property type="molecule type" value="Genomic_DNA"/>
</dbReference>
<reference evidence="2 3" key="1">
    <citation type="submission" date="2018-02" db="EMBL/GenBank/DDBJ databases">
        <title>The genomes of Aspergillus section Nigri reveals drivers in fungal speciation.</title>
        <authorList>
            <consortium name="DOE Joint Genome Institute"/>
            <person name="Vesth T.C."/>
            <person name="Nybo J."/>
            <person name="Theobald S."/>
            <person name="Brandl J."/>
            <person name="Frisvad J.C."/>
            <person name="Nielsen K.F."/>
            <person name="Lyhne E.K."/>
            <person name="Kogle M.E."/>
            <person name="Kuo A."/>
            <person name="Riley R."/>
            <person name="Clum A."/>
            <person name="Nolan M."/>
            <person name="Lipzen A."/>
            <person name="Salamov A."/>
            <person name="Henrissat B."/>
            <person name="Wiebenga A."/>
            <person name="De vries R.P."/>
            <person name="Grigoriev I.V."/>
            <person name="Mortensen U.H."/>
            <person name="Andersen M.R."/>
            <person name="Baker S.E."/>
        </authorList>
    </citation>
    <scope>NUCLEOTIDE SEQUENCE [LARGE SCALE GENOMIC DNA]</scope>
    <source>
        <strain evidence="2 3">CBS 707.79</strain>
    </source>
</reference>
<feature type="chain" id="PRO_5016456972" evidence="1">
    <location>
        <begin position="21"/>
        <end position="110"/>
    </location>
</feature>
<keyword evidence="3" id="KW-1185">Reference proteome</keyword>
<protein>
    <submittedName>
        <fullName evidence="2">Uncharacterized protein</fullName>
    </submittedName>
</protein>
<evidence type="ECO:0000313" key="2">
    <source>
        <dbReference type="EMBL" id="PYH94890.1"/>
    </source>
</evidence>
<keyword evidence="1" id="KW-0732">Signal</keyword>